<comment type="caution">
    <text evidence="1">The sequence shown here is derived from an EMBL/GenBank/DDBJ whole genome shotgun (WGS) entry which is preliminary data.</text>
</comment>
<name>A0ACD3QHX2_LARCR</name>
<proteinExistence type="predicted"/>
<dbReference type="Proteomes" id="UP000793456">
    <property type="component" value="Chromosome XIX"/>
</dbReference>
<reference evidence="1" key="1">
    <citation type="submission" date="2018-11" db="EMBL/GenBank/DDBJ databases">
        <title>The sequence and de novo assembly of Larimichthys crocea genome using PacBio and Hi-C technologies.</title>
        <authorList>
            <person name="Xu P."/>
            <person name="Chen B."/>
            <person name="Zhou Z."/>
            <person name="Ke Q."/>
            <person name="Wu Y."/>
            <person name="Bai H."/>
            <person name="Pu F."/>
        </authorList>
    </citation>
    <scope>NUCLEOTIDE SEQUENCE</scope>
    <source>
        <tissue evidence="1">Muscle</tissue>
    </source>
</reference>
<accession>A0ACD3QHX2</accession>
<keyword evidence="2" id="KW-1185">Reference proteome</keyword>
<evidence type="ECO:0000313" key="2">
    <source>
        <dbReference type="Proteomes" id="UP000793456"/>
    </source>
</evidence>
<dbReference type="EMBL" id="CM011692">
    <property type="protein sequence ID" value="TMS06810.1"/>
    <property type="molecule type" value="Genomic_DNA"/>
</dbReference>
<protein>
    <submittedName>
        <fullName evidence="1">Uncharacterized protein</fullName>
    </submittedName>
</protein>
<feature type="non-terminal residue" evidence="1">
    <location>
        <position position="1"/>
    </location>
</feature>
<organism evidence="1 2">
    <name type="scientific">Larimichthys crocea</name>
    <name type="common">Large yellow croaker</name>
    <name type="synonym">Pseudosciaena crocea</name>
    <dbReference type="NCBI Taxonomy" id="215358"/>
    <lineage>
        <taxon>Eukaryota</taxon>
        <taxon>Metazoa</taxon>
        <taxon>Chordata</taxon>
        <taxon>Craniata</taxon>
        <taxon>Vertebrata</taxon>
        <taxon>Euteleostomi</taxon>
        <taxon>Actinopterygii</taxon>
        <taxon>Neopterygii</taxon>
        <taxon>Teleostei</taxon>
        <taxon>Neoteleostei</taxon>
        <taxon>Acanthomorphata</taxon>
        <taxon>Eupercaria</taxon>
        <taxon>Sciaenidae</taxon>
        <taxon>Larimichthys</taxon>
    </lineage>
</organism>
<sequence length="94" mass="10422">ISSLLSNITAPSPLNFLIIHGTADATVHFQHSAELVKLLSGFNVNYTLQIFPDEGHNIASAKTKHYMLNTVLTFFKQCFVEEQVVVQGTSKEDD</sequence>
<evidence type="ECO:0000313" key="1">
    <source>
        <dbReference type="EMBL" id="TMS06810.1"/>
    </source>
</evidence>
<gene>
    <name evidence="1" type="ORF">E3U43_016569</name>
</gene>